<sequence length="308" mass="35437">MWTRARFNARYVPGLFTAAIDSYITKRQESMWPYLVTKKASVKKKEEDTLRSGLGLAQIKGEGSPITYDTQIEGAKQSWIHRVEALAVRITEEAIDDCLYELGNPGGGDDMKEIFHDLGEALAESKEVYMARLFNNATATTYHTTRDGVAFASASHARLDGSTYSNYSTNADLTYLAFWAVLVAAENQFNHQQYRIRKKVKNLWYPPQLERQASEVLYSPDRPDSTNRAISAYARSNRKIMPRNWPHMTDEDMWVLHMEGRGVVYFDRRKTRFAREQDFQTGDMMAKGDQRYSAEIADERDFYFNIPA</sequence>
<organism evidence="2">
    <name type="scientific">viral metagenome</name>
    <dbReference type="NCBI Taxonomy" id="1070528"/>
    <lineage>
        <taxon>unclassified sequences</taxon>
        <taxon>metagenomes</taxon>
        <taxon>organismal metagenomes</taxon>
    </lineage>
</organism>
<dbReference type="EMBL" id="MT141264">
    <property type="protein sequence ID" value="QJA57273.1"/>
    <property type="molecule type" value="Genomic_DNA"/>
</dbReference>
<protein>
    <submittedName>
        <fullName evidence="2">Putative structural protein</fullName>
    </submittedName>
</protein>
<name>A0A6M3KFR5_9ZZZZ</name>
<proteinExistence type="predicted"/>
<evidence type="ECO:0000313" key="1">
    <source>
        <dbReference type="EMBL" id="QJA57273.1"/>
    </source>
</evidence>
<accession>A0A6M3KFR5</accession>
<gene>
    <name evidence="2" type="ORF">MM415A00723_0009</name>
    <name evidence="1" type="ORF">MM415B01675_0011</name>
</gene>
<reference evidence="2" key="1">
    <citation type="submission" date="2020-03" db="EMBL/GenBank/DDBJ databases">
        <title>The deep terrestrial virosphere.</title>
        <authorList>
            <person name="Holmfeldt K."/>
            <person name="Nilsson E."/>
            <person name="Simone D."/>
            <person name="Lopez-Fernandez M."/>
            <person name="Wu X."/>
            <person name="de Brujin I."/>
            <person name="Lundin D."/>
            <person name="Andersson A."/>
            <person name="Bertilsson S."/>
            <person name="Dopson M."/>
        </authorList>
    </citation>
    <scope>NUCLEOTIDE SEQUENCE</scope>
    <source>
        <strain evidence="2">MM415A00723</strain>
        <strain evidence="1">MM415B01675</strain>
    </source>
</reference>
<dbReference type="EMBL" id="MT142421">
    <property type="protein sequence ID" value="QJA80421.1"/>
    <property type="molecule type" value="Genomic_DNA"/>
</dbReference>
<dbReference type="AlphaFoldDB" id="A0A6M3KFR5"/>
<evidence type="ECO:0000313" key="2">
    <source>
        <dbReference type="EMBL" id="QJA80421.1"/>
    </source>
</evidence>